<comment type="cofactor">
    <cofactor evidence="7">
        <name>Zn(2+)</name>
        <dbReference type="ChEBI" id="CHEBI:29105"/>
    </cofactor>
    <text evidence="7">Binds 1 zinc ion.</text>
</comment>
<evidence type="ECO:0000256" key="1">
    <source>
        <dbReference type="ARBA" id="ARBA00006040"/>
    </source>
</evidence>
<dbReference type="InterPro" id="IPR045090">
    <property type="entry name" value="Pept_M3A_M3B"/>
</dbReference>
<keyword evidence="6 7" id="KW-0482">Metalloprotease</keyword>
<keyword evidence="5 7" id="KW-0862">Zinc</keyword>
<feature type="domain" description="Peptidase M3A/M3B catalytic" evidence="8">
    <location>
        <begin position="272"/>
        <end position="714"/>
    </location>
</feature>
<organism evidence="9 10">
    <name type="scientific">Mizuhopecten yessoensis</name>
    <name type="common">Japanese scallop</name>
    <name type="synonym">Patinopecten yessoensis</name>
    <dbReference type="NCBI Taxonomy" id="6573"/>
    <lineage>
        <taxon>Eukaryota</taxon>
        <taxon>Metazoa</taxon>
        <taxon>Spiralia</taxon>
        <taxon>Lophotrochozoa</taxon>
        <taxon>Mollusca</taxon>
        <taxon>Bivalvia</taxon>
        <taxon>Autobranchia</taxon>
        <taxon>Pteriomorphia</taxon>
        <taxon>Pectinida</taxon>
        <taxon>Pectinoidea</taxon>
        <taxon>Pectinidae</taxon>
        <taxon>Mizuhopecten</taxon>
    </lineage>
</organism>
<dbReference type="Gene3D" id="1.10.1370.40">
    <property type="match status" value="1"/>
</dbReference>
<keyword evidence="3 7" id="KW-0479">Metal-binding</keyword>
<evidence type="ECO:0000256" key="3">
    <source>
        <dbReference type="ARBA" id="ARBA00022723"/>
    </source>
</evidence>
<comment type="caution">
    <text evidence="9">The sequence shown here is derived from an EMBL/GenBank/DDBJ whole genome shotgun (WGS) entry which is preliminary data.</text>
</comment>
<dbReference type="InterPro" id="IPR024077">
    <property type="entry name" value="Neurolysin/TOP_dom2"/>
</dbReference>
<dbReference type="SUPFAM" id="SSF55486">
    <property type="entry name" value="Metalloproteases ('zincins'), catalytic domain"/>
    <property type="match status" value="1"/>
</dbReference>
<dbReference type="PANTHER" id="PTHR11804:SF83">
    <property type="entry name" value="LD37516P"/>
    <property type="match status" value="1"/>
</dbReference>
<dbReference type="GO" id="GO:0046872">
    <property type="term" value="F:metal ion binding"/>
    <property type="evidence" value="ECO:0007669"/>
    <property type="project" value="UniProtKB-UniRule"/>
</dbReference>
<evidence type="ECO:0000256" key="2">
    <source>
        <dbReference type="ARBA" id="ARBA00022670"/>
    </source>
</evidence>
<evidence type="ECO:0000313" key="10">
    <source>
        <dbReference type="Proteomes" id="UP000242188"/>
    </source>
</evidence>
<dbReference type="EMBL" id="NEDP02005529">
    <property type="protein sequence ID" value="OWF39373.1"/>
    <property type="molecule type" value="Genomic_DNA"/>
</dbReference>
<dbReference type="Gene3D" id="1.10.1370.10">
    <property type="entry name" value="Neurolysin, domain 3"/>
    <property type="match status" value="1"/>
</dbReference>
<evidence type="ECO:0000313" key="9">
    <source>
        <dbReference type="EMBL" id="OWF39373.1"/>
    </source>
</evidence>
<dbReference type="AlphaFoldDB" id="A0A210PSA5"/>
<evidence type="ECO:0000256" key="7">
    <source>
        <dbReference type="RuleBase" id="RU003435"/>
    </source>
</evidence>
<reference evidence="9 10" key="1">
    <citation type="journal article" date="2017" name="Nat. Ecol. Evol.">
        <title>Scallop genome provides insights into evolution of bilaterian karyotype and development.</title>
        <authorList>
            <person name="Wang S."/>
            <person name="Zhang J."/>
            <person name="Jiao W."/>
            <person name="Li J."/>
            <person name="Xun X."/>
            <person name="Sun Y."/>
            <person name="Guo X."/>
            <person name="Huan P."/>
            <person name="Dong B."/>
            <person name="Zhang L."/>
            <person name="Hu X."/>
            <person name="Sun X."/>
            <person name="Wang J."/>
            <person name="Zhao C."/>
            <person name="Wang Y."/>
            <person name="Wang D."/>
            <person name="Huang X."/>
            <person name="Wang R."/>
            <person name="Lv J."/>
            <person name="Li Y."/>
            <person name="Zhang Z."/>
            <person name="Liu B."/>
            <person name="Lu W."/>
            <person name="Hui Y."/>
            <person name="Liang J."/>
            <person name="Zhou Z."/>
            <person name="Hou R."/>
            <person name="Li X."/>
            <person name="Liu Y."/>
            <person name="Li H."/>
            <person name="Ning X."/>
            <person name="Lin Y."/>
            <person name="Zhao L."/>
            <person name="Xing Q."/>
            <person name="Dou J."/>
            <person name="Li Y."/>
            <person name="Mao J."/>
            <person name="Guo H."/>
            <person name="Dou H."/>
            <person name="Li T."/>
            <person name="Mu C."/>
            <person name="Jiang W."/>
            <person name="Fu Q."/>
            <person name="Fu X."/>
            <person name="Miao Y."/>
            <person name="Liu J."/>
            <person name="Yu Q."/>
            <person name="Li R."/>
            <person name="Liao H."/>
            <person name="Li X."/>
            <person name="Kong Y."/>
            <person name="Jiang Z."/>
            <person name="Chourrout D."/>
            <person name="Li R."/>
            <person name="Bao Z."/>
        </authorList>
    </citation>
    <scope>NUCLEOTIDE SEQUENCE [LARGE SCALE GENOMIC DNA]</scope>
    <source>
        <strain evidence="9 10">PY_sf001</strain>
    </source>
</reference>
<keyword evidence="2 7" id="KW-0645">Protease</keyword>
<accession>A0A210PSA5</accession>
<evidence type="ECO:0000256" key="4">
    <source>
        <dbReference type="ARBA" id="ARBA00022801"/>
    </source>
</evidence>
<proteinExistence type="inferred from homology"/>
<sequence length="717" mass="83274">MAASVIRGSAFLVKSMKCLRTPCHLPFSVPMRRIRYFIALPETPNDTPESNPLLRTEDVPHFYAISPKQVVRGCAKLSLDFERKVDTHFSSFEEDPSKPRTFENLVAPVDALHAPLQTAMNNTQILTWLRNIQPYIDAKARADTQVHKALHAIYTSEAYVLLKDLYKHKESMTDEEITLLEKMLYNCQKAGLELTGKTQDNWDFTMTRIDECVGDFGKRAIACKRLFSHTITDRKLMKRLPEELIYNMSLNPRNPMAGPWKVTLEDTLYHTFLKYCPDAEERHNIWYAYNNVSSTDFVSQYMDTHRLIDDIVRFRKHAAEDLGYENHAQSVMEPTMAGSVAVVLNMVEELRNSYLPQAEAEIDALQEFAENDGFEDELKLSDIPYYRQMQRETLFNEEEVSQYFMYKDVVEGAMELASQMFGIKFKYSEKRFPDEIYTFDAFDEEGKLIGQYILDPYRREDKYPDSWIFPAKARCENPVLSPYSYHSLNLDRADPCLSWIDLGSFYQEFGLFLQLCLTKTKYFTLSNDGTERDIRAVLGYLLLQFTMDPDYLQKISKHVKTGEKIPMPVIQTLLQANQHMAGWDLCHRLFKIAYDFEINLSHENWYSTLEKIWPIYMPIPLDMDDNHPCGDLNQFSNEGATSTYHMTWSEMVACDILEAFKDAGSLTDPNVLQEVGPRLRDSFFHPLGTVKAKELFRRFRGRDPSTEPFKAHNKIIN</sequence>
<dbReference type="OrthoDB" id="534666at2759"/>
<protein>
    <submittedName>
        <fullName evidence="9">Oligopeptidase A</fullName>
    </submittedName>
</protein>
<dbReference type="Gene3D" id="3.40.390.10">
    <property type="entry name" value="Collagenase (Catalytic Domain)"/>
    <property type="match status" value="1"/>
</dbReference>
<comment type="similarity">
    <text evidence="1 7">Belongs to the peptidase M3 family.</text>
</comment>
<keyword evidence="4 7" id="KW-0378">Hydrolase</keyword>
<dbReference type="PANTHER" id="PTHR11804">
    <property type="entry name" value="PROTEASE M3 THIMET OLIGOPEPTIDASE-RELATED"/>
    <property type="match status" value="1"/>
</dbReference>
<dbReference type="InterPro" id="IPR024079">
    <property type="entry name" value="MetalloPept_cat_dom_sf"/>
</dbReference>
<keyword evidence="10" id="KW-1185">Reference proteome</keyword>
<dbReference type="GO" id="GO:0006508">
    <property type="term" value="P:proteolysis"/>
    <property type="evidence" value="ECO:0007669"/>
    <property type="project" value="UniProtKB-KW"/>
</dbReference>
<evidence type="ECO:0000256" key="5">
    <source>
        <dbReference type="ARBA" id="ARBA00022833"/>
    </source>
</evidence>
<dbReference type="Proteomes" id="UP000242188">
    <property type="component" value="Unassembled WGS sequence"/>
</dbReference>
<dbReference type="STRING" id="6573.A0A210PSA5"/>
<evidence type="ECO:0000259" key="8">
    <source>
        <dbReference type="Pfam" id="PF01432"/>
    </source>
</evidence>
<dbReference type="GO" id="GO:0004222">
    <property type="term" value="F:metalloendopeptidase activity"/>
    <property type="evidence" value="ECO:0007669"/>
    <property type="project" value="InterPro"/>
</dbReference>
<evidence type="ECO:0000256" key="6">
    <source>
        <dbReference type="ARBA" id="ARBA00023049"/>
    </source>
</evidence>
<dbReference type="InterPro" id="IPR001567">
    <property type="entry name" value="Pept_M3A_M3B_dom"/>
</dbReference>
<dbReference type="Pfam" id="PF01432">
    <property type="entry name" value="Peptidase_M3"/>
    <property type="match status" value="1"/>
</dbReference>
<name>A0A210PSA5_MIZYE</name>
<gene>
    <name evidence="9" type="ORF">KP79_PYT05282</name>
</gene>